<name>A0AAV3YAV5_9GAST</name>
<gene>
    <name evidence="2" type="ORF">PoB_000664900</name>
</gene>
<feature type="region of interest" description="Disordered" evidence="1">
    <location>
        <begin position="20"/>
        <end position="51"/>
    </location>
</feature>
<accession>A0AAV3YAV5</accession>
<proteinExistence type="predicted"/>
<sequence length="79" mass="8635">MHGLQEHAVFSHKLFGSQRAGHSQALQEGSAALGGQEILGSPTYSSDSVKEDVNRTVESFKQNEIKAVDVHVRKYSPEP</sequence>
<dbReference type="Proteomes" id="UP000735302">
    <property type="component" value="Unassembled WGS sequence"/>
</dbReference>
<protein>
    <recommendedName>
        <fullName evidence="4">Zasp-like motif domain-containing protein</fullName>
    </recommendedName>
</protein>
<comment type="caution">
    <text evidence="2">The sequence shown here is derived from an EMBL/GenBank/DDBJ whole genome shotgun (WGS) entry which is preliminary data.</text>
</comment>
<organism evidence="2 3">
    <name type="scientific">Plakobranchus ocellatus</name>
    <dbReference type="NCBI Taxonomy" id="259542"/>
    <lineage>
        <taxon>Eukaryota</taxon>
        <taxon>Metazoa</taxon>
        <taxon>Spiralia</taxon>
        <taxon>Lophotrochozoa</taxon>
        <taxon>Mollusca</taxon>
        <taxon>Gastropoda</taxon>
        <taxon>Heterobranchia</taxon>
        <taxon>Euthyneura</taxon>
        <taxon>Panpulmonata</taxon>
        <taxon>Sacoglossa</taxon>
        <taxon>Placobranchoidea</taxon>
        <taxon>Plakobranchidae</taxon>
        <taxon>Plakobranchus</taxon>
    </lineage>
</organism>
<evidence type="ECO:0000313" key="3">
    <source>
        <dbReference type="Proteomes" id="UP000735302"/>
    </source>
</evidence>
<evidence type="ECO:0000256" key="1">
    <source>
        <dbReference type="SAM" id="MobiDB-lite"/>
    </source>
</evidence>
<dbReference type="EMBL" id="BLXT01000801">
    <property type="protein sequence ID" value="GFN80143.1"/>
    <property type="molecule type" value="Genomic_DNA"/>
</dbReference>
<keyword evidence="3" id="KW-1185">Reference proteome</keyword>
<reference evidence="2 3" key="1">
    <citation type="journal article" date="2021" name="Elife">
        <title>Chloroplast acquisition without the gene transfer in kleptoplastic sea slugs, Plakobranchus ocellatus.</title>
        <authorList>
            <person name="Maeda T."/>
            <person name="Takahashi S."/>
            <person name="Yoshida T."/>
            <person name="Shimamura S."/>
            <person name="Takaki Y."/>
            <person name="Nagai Y."/>
            <person name="Toyoda A."/>
            <person name="Suzuki Y."/>
            <person name="Arimoto A."/>
            <person name="Ishii H."/>
            <person name="Satoh N."/>
            <person name="Nishiyama T."/>
            <person name="Hasebe M."/>
            <person name="Maruyama T."/>
            <person name="Minagawa J."/>
            <person name="Obokata J."/>
            <person name="Shigenobu S."/>
        </authorList>
    </citation>
    <scope>NUCLEOTIDE SEQUENCE [LARGE SCALE GENOMIC DNA]</scope>
</reference>
<evidence type="ECO:0008006" key="4">
    <source>
        <dbReference type="Google" id="ProtNLM"/>
    </source>
</evidence>
<dbReference type="AlphaFoldDB" id="A0AAV3YAV5"/>
<evidence type="ECO:0000313" key="2">
    <source>
        <dbReference type="EMBL" id="GFN80143.1"/>
    </source>
</evidence>